<reference evidence="3" key="1">
    <citation type="submission" date="2021-04" db="EMBL/GenBank/DDBJ databases">
        <title>Genome based classification of Actinospica acidithermotolerans sp. nov., an actinobacterium isolated from an Indonesian hot spring.</title>
        <authorList>
            <person name="Kusuma A.B."/>
            <person name="Putra K.E."/>
            <person name="Nafisah S."/>
            <person name="Loh J."/>
            <person name="Nouioui I."/>
            <person name="Goodfellow M."/>
        </authorList>
    </citation>
    <scope>NUCLEOTIDE SEQUENCE</scope>
    <source>
        <strain evidence="3">CSCA 57</strain>
    </source>
</reference>
<evidence type="ECO:0000256" key="1">
    <source>
        <dbReference type="SAM" id="MobiDB-lite"/>
    </source>
</evidence>
<proteinExistence type="predicted"/>
<protein>
    <submittedName>
        <fullName evidence="3">Caspase family protein</fullName>
    </submittedName>
</protein>
<comment type="caution">
    <text evidence="3">The sequence shown here is derived from an EMBL/GenBank/DDBJ whole genome shotgun (WGS) entry which is preliminary data.</text>
</comment>
<feature type="region of interest" description="Disordered" evidence="1">
    <location>
        <begin position="255"/>
        <end position="275"/>
    </location>
</feature>
<dbReference type="SUPFAM" id="SSF52129">
    <property type="entry name" value="Caspase-like"/>
    <property type="match status" value="1"/>
</dbReference>
<gene>
    <name evidence="3" type="ORF">KDL01_08270</name>
</gene>
<dbReference type="RefSeq" id="WP_212527780.1">
    <property type="nucleotide sequence ID" value="NZ_JAGSOG010000026.1"/>
</dbReference>
<accession>A0A941EMI8</accession>
<dbReference type="AlphaFoldDB" id="A0A941EMI8"/>
<dbReference type="PANTHER" id="PTHR22576:SF37">
    <property type="entry name" value="MUCOSA-ASSOCIATED LYMPHOID TISSUE LYMPHOMA TRANSLOCATION PROTEIN 1"/>
    <property type="match status" value="1"/>
</dbReference>
<evidence type="ECO:0000313" key="3">
    <source>
        <dbReference type="EMBL" id="MBR7833257.1"/>
    </source>
</evidence>
<dbReference type="Gene3D" id="3.40.50.1460">
    <property type="match status" value="1"/>
</dbReference>
<dbReference type="GO" id="GO:0004197">
    <property type="term" value="F:cysteine-type endopeptidase activity"/>
    <property type="evidence" value="ECO:0007669"/>
    <property type="project" value="InterPro"/>
</dbReference>
<dbReference type="InterPro" id="IPR011600">
    <property type="entry name" value="Pept_C14_caspase"/>
</dbReference>
<name>A0A941EMI8_9ACTN</name>
<evidence type="ECO:0000259" key="2">
    <source>
        <dbReference type="Pfam" id="PF00656"/>
    </source>
</evidence>
<dbReference type="GO" id="GO:0006508">
    <property type="term" value="P:proteolysis"/>
    <property type="evidence" value="ECO:0007669"/>
    <property type="project" value="InterPro"/>
</dbReference>
<sequence>MTSLELSDPQRSHAILIGTYSYQSLDELPAVKNNLDRLSQLMRHPEVWGLPEGNCVVLAQPTRDEFLEAVDDATRDAEDSLLFYYAGHGLTDPTTGELYLGLENSSTDRLYRSIRYEEIRSLLLGSNSGVPIKARRKVVILDCCWSGLALNGQMADGRDVATKVNVSGSYVLTATAETRQALAPLGATYTAFTGELLELIELGMAEGPEFLSMNALYQRLVYQLGAKRLPIPQQRNRNDAGEICLFRNRSSGGTADVSASSQASALPQSGTPSNVPVGVSGQLPGLMCELKRIFHDPHQRIGVYELFTGETNRVVAEVRDRSAFPVSGRDIDYVDLLEKYERSTGTLLPLLAVGAFPSLTASAETPGLSG</sequence>
<dbReference type="Pfam" id="PF00656">
    <property type="entry name" value="Peptidase_C14"/>
    <property type="match status" value="1"/>
</dbReference>
<evidence type="ECO:0000313" key="4">
    <source>
        <dbReference type="Proteomes" id="UP000675781"/>
    </source>
</evidence>
<dbReference type="NCBIfam" id="NF047832">
    <property type="entry name" value="caspase_w_EACC1"/>
    <property type="match status" value="1"/>
</dbReference>
<dbReference type="PANTHER" id="PTHR22576">
    <property type="entry name" value="MUCOSA ASSOCIATED LYMPHOID TISSUE LYMPHOMA TRANSLOCATION PROTEIN 1/PARACASPASE"/>
    <property type="match status" value="1"/>
</dbReference>
<keyword evidence="4" id="KW-1185">Reference proteome</keyword>
<dbReference type="InterPro" id="IPR029030">
    <property type="entry name" value="Caspase-like_dom_sf"/>
</dbReference>
<feature type="domain" description="Peptidase C14 caspase" evidence="2">
    <location>
        <begin position="12"/>
        <end position="234"/>
    </location>
</feature>
<dbReference type="EMBL" id="JAGSOG010000026">
    <property type="protein sequence ID" value="MBR7833257.1"/>
    <property type="molecule type" value="Genomic_DNA"/>
</dbReference>
<dbReference type="Proteomes" id="UP000675781">
    <property type="component" value="Unassembled WGS sequence"/>
</dbReference>
<dbReference type="InterPro" id="IPR052039">
    <property type="entry name" value="Caspase-related_regulators"/>
</dbReference>
<organism evidence="3 4">
    <name type="scientific">Actinospica durhamensis</name>
    <dbReference type="NCBI Taxonomy" id="1508375"/>
    <lineage>
        <taxon>Bacteria</taxon>
        <taxon>Bacillati</taxon>
        <taxon>Actinomycetota</taxon>
        <taxon>Actinomycetes</taxon>
        <taxon>Catenulisporales</taxon>
        <taxon>Actinospicaceae</taxon>
        <taxon>Actinospica</taxon>
    </lineage>
</organism>